<keyword evidence="7" id="KW-1185">Reference proteome</keyword>
<protein>
    <submittedName>
        <fullName evidence="6">DNA-binding transcriptional regulator, AcrR family</fullName>
    </submittedName>
</protein>
<dbReference type="InterPro" id="IPR036271">
    <property type="entry name" value="Tet_transcr_reg_TetR-rel_C_sf"/>
</dbReference>
<evidence type="ECO:0000313" key="6">
    <source>
        <dbReference type="EMBL" id="SEK46487.1"/>
    </source>
</evidence>
<dbReference type="PANTHER" id="PTHR30055">
    <property type="entry name" value="HTH-TYPE TRANSCRIPTIONAL REGULATOR RUTR"/>
    <property type="match status" value="1"/>
</dbReference>
<proteinExistence type="predicted"/>
<dbReference type="GO" id="GO:0003700">
    <property type="term" value="F:DNA-binding transcription factor activity"/>
    <property type="evidence" value="ECO:0007669"/>
    <property type="project" value="TreeGrafter"/>
</dbReference>
<dbReference type="InterPro" id="IPR025996">
    <property type="entry name" value="MT1864/Rv1816-like_C"/>
</dbReference>
<dbReference type="AlphaFoldDB" id="A0A1H7H9M5"/>
<reference evidence="7" key="1">
    <citation type="submission" date="2016-10" db="EMBL/GenBank/DDBJ databases">
        <authorList>
            <person name="Varghese N."/>
            <person name="Submissions S."/>
        </authorList>
    </citation>
    <scope>NUCLEOTIDE SEQUENCE [LARGE SCALE GENOMIC DNA]</scope>
    <source>
        <strain evidence="7">DSM 44675</strain>
    </source>
</reference>
<dbReference type="Proteomes" id="UP000198677">
    <property type="component" value="Unassembled WGS sequence"/>
</dbReference>
<gene>
    <name evidence="6" type="ORF">SAMN05444583_10245</name>
</gene>
<dbReference type="Gene3D" id="1.10.357.10">
    <property type="entry name" value="Tetracycline Repressor, domain 2"/>
    <property type="match status" value="1"/>
</dbReference>
<dbReference type="Pfam" id="PF00440">
    <property type="entry name" value="TetR_N"/>
    <property type="match status" value="1"/>
</dbReference>
<evidence type="ECO:0000256" key="4">
    <source>
        <dbReference type="PROSITE-ProRule" id="PRU00335"/>
    </source>
</evidence>
<dbReference type="RefSeq" id="WP_072750555.1">
    <property type="nucleotide sequence ID" value="NZ_FOAW01000002.1"/>
</dbReference>
<dbReference type="Gene3D" id="1.10.10.60">
    <property type="entry name" value="Homeodomain-like"/>
    <property type="match status" value="1"/>
</dbReference>
<evidence type="ECO:0000256" key="3">
    <source>
        <dbReference type="ARBA" id="ARBA00023163"/>
    </source>
</evidence>
<dbReference type="PROSITE" id="PS50977">
    <property type="entry name" value="HTH_TETR_2"/>
    <property type="match status" value="1"/>
</dbReference>
<evidence type="ECO:0000313" key="7">
    <source>
        <dbReference type="Proteomes" id="UP000198677"/>
    </source>
</evidence>
<accession>A0A1H7H9M5</accession>
<feature type="domain" description="HTH tetR-type" evidence="5">
    <location>
        <begin position="12"/>
        <end position="72"/>
    </location>
</feature>
<evidence type="ECO:0000256" key="1">
    <source>
        <dbReference type="ARBA" id="ARBA00023015"/>
    </source>
</evidence>
<dbReference type="GO" id="GO:0000976">
    <property type="term" value="F:transcription cis-regulatory region binding"/>
    <property type="evidence" value="ECO:0007669"/>
    <property type="project" value="TreeGrafter"/>
</dbReference>
<name>A0A1H7H9M5_9NOCA</name>
<keyword evidence="1" id="KW-0805">Transcription regulation</keyword>
<dbReference type="InterPro" id="IPR001647">
    <property type="entry name" value="HTH_TetR"/>
</dbReference>
<dbReference type="PANTHER" id="PTHR30055:SF234">
    <property type="entry name" value="HTH-TYPE TRANSCRIPTIONAL REGULATOR BETI"/>
    <property type="match status" value="1"/>
</dbReference>
<dbReference type="SUPFAM" id="SSF46689">
    <property type="entry name" value="Homeodomain-like"/>
    <property type="match status" value="1"/>
</dbReference>
<dbReference type="InterPro" id="IPR050109">
    <property type="entry name" value="HTH-type_TetR-like_transc_reg"/>
</dbReference>
<sequence length="204" mass="22097">MSLDPPADRRRRRTHTAVLDAADLLFTRDGYRATSVDALANQADVALSSIYANFPGGKADVYAALACRTATEHAQGMREALTGTTAEDRLLVAFDAYVSFHRSRPLAFRILGLTDVDDRDSEVVAQARARIDATLIGITRELVAAIGPAVPGTEEIVLLAWATVNGVLSLEHRRTVTRGSADSLIEMARADGDRRLKESAHAQR</sequence>
<organism evidence="6 7">
    <name type="scientific">Rhodococcus maanshanensis</name>
    <dbReference type="NCBI Taxonomy" id="183556"/>
    <lineage>
        <taxon>Bacteria</taxon>
        <taxon>Bacillati</taxon>
        <taxon>Actinomycetota</taxon>
        <taxon>Actinomycetes</taxon>
        <taxon>Mycobacteriales</taxon>
        <taxon>Nocardiaceae</taxon>
        <taxon>Rhodococcus</taxon>
    </lineage>
</organism>
<keyword evidence="3" id="KW-0804">Transcription</keyword>
<dbReference type="OrthoDB" id="9802498at2"/>
<dbReference type="Pfam" id="PF13305">
    <property type="entry name" value="TetR_C_33"/>
    <property type="match status" value="1"/>
</dbReference>
<dbReference type="EMBL" id="FOAW01000002">
    <property type="protein sequence ID" value="SEK46487.1"/>
    <property type="molecule type" value="Genomic_DNA"/>
</dbReference>
<evidence type="ECO:0000259" key="5">
    <source>
        <dbReference type="PROSITE" id="PS50977"/>
    </source>
</evidence>
<dbReference type="InterPro" id="IPR009057">
    <property type="entry name" value="Homeodomain-like_sf"/>
</dbReference>
<evidence type="ECO:0000256" key="2">
    <source>
        <dbReference type="ARBA" id="ARBA00023125"/>
    </source>
</evidence>
<dbReference type="SUPFAM" id="SSF48498">
    <property type="entry name" value="Tetracyclin repressor-like, C-terminal domain"/>
    <property type="match status" value="1"/>
</dbReference>
<feature type="DNA-binding region" description="H-T-H motif" evidence="4">
    <location>
        <begin position="35"/>
        <end position="54"/>
    </location>
</feature>
<keyword evidence="2 4" id="KW-0238">DNA-binding</keyword>